<dbReference type="InterPro" id="IPR036249">
    <property type="entry name" value="Thioredoxin-like_sf"/>
</dbReference>
<dbReference type="InterPro" id="IPR050181">
    <property type="entry name" value="Cold_shock_domain"/>
</dbReference>
<dbReference type="Proteomes" id="UP000603865">
    <property type="component" value="Unassembled WGS sequence"/>
</dbReference>
<proteinExistence type="predicted"/>
<dbReference type="SUPFAM" id="SSF52833">
    <property type="entry name" value="Thioredoxin-like"/>
    <property type="match status" value="1"/>
</dbReference>
<dbReference type="InterPro" id="IPR011129">
    <property type="entry name" value="CSD"/>
</dbReference>
<evidence type="ECO:0000313" key="3">
    <source>
        <dbReference type="EMBL" id="GGR22175.1"/>
    </source>
</evidence>
<dbReference type="PROSITE" id="PS51352">
    <property type="entry name" value="THIOREDOXIN_2"/>
    <property type="match status" value="1"/>
</dbReference>
<evidence type="ECO:0000313" key="4">
    <source>
        <dbReference type="Proteomes" id="UP000603865"/>
    </source>
</evidence>
<evidence type="ECO:0000259" key="1">
    <source>
        <dbReference type="PROSITE" id="PS51352"/>
    </source>
</evidence>
<accession>A0A918F9K9</accession>
<keyword evidence="4" id="KW-1185">Reference proteome</keyword>
<evidence type="ECO:0000259" key="2">
    <source>
        <dbReference type="PROSITE" id="PS51857"/>
    </source>
</evidence>
<dbReference type="Pfam" id="PF00578">
    <property type="entry name" value="AhpC-TSA"/>
    <property type="match status" value="1"/>
</dbReference>
<dbReference type="PROSITE" id="PS51857">
    <property type="entry name" value="CSD_2"/>
    <property type="match status" value="1"/>
</dbReference>
<dbReference type="GO" id="GO:0016491">
    <property type="term" value="F:oxidoreductase activity"/>
    <property type="evidence" value="ECO:0007669"/>
    <property type="project" value="InterPro"/>
</dbReference>
<name>A0A918F9K9_9DEIO</name>
<dbReference type="RefSeq" id="WP_189092064.1">
    <property type="nucleotide sequence ID" value="NZ_BMQL01000028.1"/>
</dbReference>
<dbReference type="PRINTS" id="PR00050">
    <property type="entry name" value="COLDSHOCK"/>
</dbReference>
<dbReference type="PANTHER" id="PTHR11544">
    <property type="entry name" value="COLD SHOCK DOMAIN CONTAINING PROTEINS"/>
    <property type="match status" value="1"/>
</dbReference>
<dbReference type="InterPro" id="IPR012340">
    <property type="entry name" value="NA-bd_OB-fold"/>
</dbReference>
<comment type="caution">
    <text evidence="3">The sequence shown here is derived from an EMBL/GenBank/DDBJ whole genome shotgun (WGS) entry which is preliminary data.</text>
</comment>
<dbReference type="InterPro" id="IPR013766">
    <property type="entry name" value="Thioredoxin_domain"/>
</dbReference>
<organism evidence="3 4">
    <name type="scientific">Deinococcus ruber</name>
    <dbReference type="NCBI Taxonomy" id="1848197"/>
    <lineage>
        <taxon>Bacteria</taxon>
        <taxon>Thermotogati</taxon>
        <taxon>Deinococcota</taxon>
        <taxon>Deinococci</taxon>
        <taxon>Deinococcales</taxon>
        <taxon>Deinococcaceae</taxon>
        <taxon>Deinococcus</taxon>
    </lineage>
</organism>
<dbReference type="Gene3D" id="3.40.30.10">
    <property type="entry name" value="Glutaredoxin"/>
    <property type="match status" value="1"/>
</dbReference>
<gene>
    <name evidence="3" type="ORF">GCM10008957_37780</name>
</gene>
<dbReference type="SUPFAM" id="SSF50249">
    <property type="entry name" value="Nucleic acid-binding proteins"/>
    <property type="match status" value="1"/>
</dbReference>
<sequence>MIPSVGQPFPDLTLPDQRGEGVRLSDLTRPSVFDRYAGLEDGSPVIVIFGRGFFCPRDQQQLRGLVGFQPELRVNFARLVYVSADPPRVGAAFRAGLGADWPFLSDEALSATRQLGLLDETEGEYAYRARPYTFVLRPDLHVHSAYDGWYFVGRPTVEELRRDLREIMRSFRAYPYEVWDTPEVRAVRIPQQVWAAGAPPLGASGLEVAHGAVKWFDLGSGNGMIVRDETGEDVFFNFTAIPGEGYRTVRAGTRVAFEIVPGRAGPSARNVQTTS</sequence>
<dbReference type="InterPro" id="IPR002059">
    <property type="entry name" value="CSP_DNA-bd"/>
</dbReference>
<feature type="domain" description="Thioredoxin" evidence="1">
    <location>
        <begin position="3"/>
        <end position="169"/>
    </location>
</feature>
<dbReference type="SMART" id="SM00357">
    <property type="entry name" value="CSP"/>
    <property type="match status" value="1"/>
</dbReference>
<dbReference type="EMBL" id="BMQL01000028">
    <property type="protein sequence ID" value="GGR22175.1"/>
    <property type="molecule type" value="Genomic_DNA"/>
</dbReference>
<dbReference type="Gene3D" id="2.40.50.140">
    <property type="entry name" value="Nucleic acid-binding proteins"/>
    <property type="match status" value="1"/>
</dbReference>
<feature type="domain" description="CSD" evidence="2">
    <location>
        <begin position="208"/>
        <end position="273"/>
    </location>
</feature>
<dbReference type="InterPro" id="IPR000866">
    <property type="entry name" value="AhpC/TSA"/>
</dbReference>
<reference evidence="3" key="1">
    <citation type="journal article" date="2014" name="Int. J. Syst. Evol. Microbiol.">
        <title>Complete genome sequence of Corynebacterium casei LMG S-19264T (=DSM 44701T), isolated from a smear-ripened cheese.</title>
        <authorList>
            <consortium name="US DOE Joint Genome Institute (JGI-PGF)"/>
            <person name="Walter F."/>
            <person name="Albersmeier A."/>
            <person name="Kalinowski J."/>
            <person name="Ruckert C."/>
        </authorList>
    </citation>
    <scope>NUCLEOTIDE SEQUENCE</scope>
    <source>
        <strain evidence="3">JCM 31311</strain>
    </source>
</reference>
<dbReference type="Pfam" id="PF00313">
    <property type="entry name" value="CSD"/>
    <property type="match status" value="1"/>
</dbReference>
<evidence type="ECO:0008006" key="5">
    <source>
        <dbReference type="Google" id="ProtNLM"/>
    </source>
</evidence>
<reference evidence="3" key="2">
    <citation type="submission" date="2020-09" db="EMBL/GenBank/DDBJ databases">
        <authorList>
            <person name="Sun Q."/>
            <person name="Ohkuma M."/>
        </authorList>
    </citation>
    <scope>NUCLEOTIDE SEQUENCE</scope>
    <source>
        <strain evidence="3">JCM 31311</strain>
    </source>
</reference>
<dbReference type="CDD" id="cd04458">
    <property type="entry name" value="CSP_CDS"/>
    <property type="match status" value="1"/>
</dbReference>
<dbReference type="GO" id="GO:0016209">
    <property type="term" value="F:antioxidant activity"/>
    <property type="evidence" value="ECO:0007669"/>
    <property type="project" value="InterPro"/>
</dbReference>
<dbReference type="GO" id="GO:0003676">
    <property type="term" value="F:nucleic acid binding"/>
    <property type="evidence" value="ECO:0007669"/>
    <property type="project" value="InterPro"/>
</dbReference>
<dbReference type="AlphaFoldDB" id="A0A918F9K9"/>
<protein>
    <recommendedName>
        <fullName evidence="5">Cold-shock protein</fullName>
    </recommendedName>
</protein>